<reference evidence="1 2" key="1">
    <citation type="journal article" date="2013" name="Nature">
        <title>Insights into bilaterian evolution from three spiralian genomes.</title>
        <authorList>
            <person name="Simakov O."/>
            <person name="Marletaz F."/>
            <person name="Cho S.J."/>
            <person name="Edsinger-Gonzales E."/>
            <person name="Havlak P."/>
            <person name="Hellsten U."/>
            <person name="Kuo D.H."/>
            <person name="Larsson T."/>
            <person name="Lv J."/>
            <person name="Arendt D."/>
            <person name="Savage R."/>
            <person name="Osoegawa K."/>
            <person name="de Jong P."/>
            <person name="Grimwood J."/>
            <person name="Chapman J.A."/>
            <person name="Shapiro H."/>
            <person name="Aerts A."/>
            <person name="Otillar R.P."/>
            <person name="Terry A.Y."/>
            <person name="Boore J.L."/>
            <person name="Grigoriev I.V."/>
            <person name="Lindberg D.R."/>
            <person name="Seaver E.C."/>
            <person name="Weisblat D.A."/>
            <person name="Putnam N.H."/>
            <person name="Rokhsar D.S."/>
        </authorList>
    </citation>
    <scope>NUCLEOTIDE SEQUENCE [LARGE SCALE GENOMIC DNA]</scope>
</reference>
<accession>V4CEJ9</accession>
<proteinExistence type="predicted"/>
<evidence type="ECO:0000313" key="2">
    <source>
        <dbReference type="Proteomes" id="UP000030746"/>
    </source>
</evidence>
<gene>
    <name evidence="1" type="ORF">LOTGIDRAFT_173223</name>
</gene>
<organism evidence="1 2">
    <name type="scientific">Lottia gigantea</name>
    <name type="common">Giant owl limpet</name>
    <dbReference type="NCBI Taxonomy" id="225164"/>
    <lineage>
        <taxon>Eukaryota</taxon>
        <taxon>Metazoa</taxon>
        <taxon>Spiralia</taxon>
        <taxon>Lophotrochozoa</taxon>
        <taxon>Mollusca</taxon>
        <taxon>Gastropoda</taxon>
        <taxon>Patellogastropoda</taxon>
        <taxon>Lottioidea</taxon>
        <taxon>Lottiidae</taxon>
        <taxon>Lottia</taxon>
    </lineage>
</organism>
<dbReference type="RefSeq" id="XP_009048932.1">
    <property type="nucleotide sequence ID" value="XM_009050684.1"/>
</dbReference>
<dbReference type="KEGG" id="lgi:LOTGIDRAFT_173223"/>
<sequence length="101" mass="12211">MAHLLQSLHHKEIINHIHHQEFFYIKKQRRDNLISTECARRRWSCCFTEKLEDITERLQANVAGRTECLRAFDVDRSTDRRTDRGANNICPHREMWAYKNE</sequence>
<dbReference type="HOGENOM" id="CLU_2294811_0_0_1"/>
<name>V4CEJ9_LOTGI</name>
<evidence type="ECO:0000313" key="1">
    <source>
        <dbReference type="EMBL" id="ESP00370.1"/>
    </source>
</evidence>
<dbReference type="AlphaFoldDB" id="V4CEJ9"/>
<dbReference type="EMBL" id="KB200732">
    <property type="protein sequence ID" value="ESP00370.1"/>
    <property type="molecule type" value="Genomic_DNA"/>
</dbReference>
<dbReference type="CTD" id="20242310"/>
<dbReference type="Proteomes" id="UP000030746">
    <property type="component" value="Unassembled WGS sequence"/>
</dbReference>
<protein>
    <submittedName>
        <fullName evidence="1">Uncharacterized protein</fullName>
    </submittedName>
</protein>
<keyword evidence="2" id="KW-1185">Reference proteome</keyword>
<dbReference type="GeneID" id="20242310"/>